<proteinExistence type="predicted"/>
<evidence type="ECO:0000313" key="3">
    <source>
        <dbReference type="EMBL" id="VFK05253.1"/>
    </source>
</evidence>
<dbReference type="EMBL" id="CAADFG010000254">
    <property type="protein sequence ID" value="VFK02111.1"/>
    <property type="molecule type" value="Genomic_DNA"/>
</dbReference>
<accession>A0A450VBD1</accession>
<organism evidence="1">
    <name type="scientific">Candidatus Kentrum eta</name>
    <dbReference type="NCBI Taxonomy" id="2126337"/>
    <lineage>
        <taxon>Bacteria</taxon>
        <taxon>Pseudomonadati</taxon>
        <taxon>Pseudomonadota</taxon>
        <taxon>Gammaproteobacteria</taxon>
        <taxon>Candidatus Kentrum</taxon>
    </lineage>
</organism>
<dbReference type="EMBL" id="CAADFJ010000252">
    <property type="protein sequence ID" value="VFK05253.1"/>
    <property type="molecule type" value="Genomic_DNA"/>
</dbReference>
<protein>
    <submittedName>
        <fullName evidence="1">Uncharacterized protein</fullName>
    </submittedName>
</protein>
<evidence type="ECO:0000313" key="2">
    <source>
        <dbReference type="EMBL" id="VFK02111.1"/>
    </source>
</evidence>
<sequence>MRFEIPVEDRQADPVVQTMPDGLHGPGCHYRHGLMDMDRVDCRYSLEKDTPDSLILAILCNFGDHDPQAVVNHIHAGLGEDPKRFREYAEMLHVLSANRNLKA</sequence>
<dbReference type="AlphaFoldDB" id="A0A450VBD1"/>
<dbReference type="EMBL" id="CAADFI010000259">
    <property type="protein sequence ID" value="VFK02084.1"/>
    <property type="molecule type" value="Genomic_DNA"/>
</dbReference>
<name>A0A450VBD1_9GAMM</name>
<reference evidence="1" key="1">
    <citation type="submission" date="2019-02" db="EMBL/GenBank/DDBJ databases">
        <authorList>
            <person name="Gruber-Vodicka R. H."/>
            <person name="Seah K. B. B."/>
        </authorList>
    </citation>
    <scope>NUCLEOTIDE SEQUENCE</scope>
    <source>
        <strain evidence="3">BECK_SA2B12</strain>
        <strain evidence="2">BECK_SA2B15</strain>
        <strain evidence="1">BECK_SA2B20</strain>
    </source>
</reference>
<evidence type="ECO:0000313" key="1">
    <source>
        <dbReference type="EMBL" id="VFK02084.1"/>
    </source>
</evidence>
<gene>
    <name evidence="2" type="ORF">BECKH772A_GA0070896_102543</name>
    <name evidence="1" type="ORF">BECKH772B_GA0070898_102594</name>
    <name evidence="3" type="ORF">BECKH772C_GA0070978_102523</name>
</gene>